<dbReference type="Gene3D" id="3.30.300.30">
    <property type="match status" value="1"/>
</dbReference>
<keyword evidence="4 6" id="KW-0067">ATP-binding</keyword>
<evidence type="ECO:0000259" key="7">
    <source>
        <dbReference type="Pfam" id="PF00501"/>
    </source>
</evidence>
<dbReference type="Proteomes" id="UP001500218">
    <property type="component" value="Unassembled WGS sequence"/>
</dbReference>
<feature type="binding site" evidence="6">
    <location>
        <position position="536"/>
    </location>
    <ligand>
        <name>Mg(2+)</name>
        <dbReference type="ChEBI" id="CHEBI:18420"/>
    </ligand>
</feature>
<dbReference type="EC" id="6.2.1.1" evidence="6"/>
<sequence>MNETLANLLQENRRFAPPAELAAQANVTAAAYDEAAADRLAFWAKQAERLHWHKTWDQVLDWSNPPFAKWFVGGQLNIAYNCLDRHVLAGNGDKVAIHWEGEPGDTRTITYADLYRDVCRAANALTDLGVGAGDRVAIYMPMIPEAAVAMLACARVGATHSVVFGGFSADALSGRIQDADAKLVITADGGYRRGKPSALKPTVDEAVERCPSIEKVLVVRRTGEEVAWGDKDVWWHDAVEGASAEHEAQPFDAEHPLFILYTSGTTAKPKGILHTTGGYLTQASYTHHAVFDLKPDTDVYWCTADIGWVTGHSYIVYGPLSNGATQIMYEGTPDTPHKGRLWEIVEKYGVTILYTAPTLIRTMMKWGDDIPAQFNLSSLRLLGSVGEPINPEAWIWYREQIGAGTCPVVDTWWQTETGAIMISPLPGVTESKPGSAMRPLPGISADVVDDTAVSVPPGGGGYLVLREPWPSMLRTVWGDDQRFLDTYWSRFEGLYFAGDGAKRDEDGDLWLLGRVDDVMLVSGHNISTTEVESALVSHPKVAEAAVVGATDPTTGQAIVAFVILRGSADASEELVAELRNHVARTLGPIAKPRQIMLVAELPKTRSGKIMRRLLRDVAENRSLGDVTTLQDSSVMDLISKGLQAPSASED</sequence>
<evidence type="ECO:0000256" key="5">
    <source>
        <dbReference type="ARBA" id="ARBA00022990"/>
    </source>
</evidence>
<evidence type="ECO:0000256" key="1">
    <source>
        <dbReference type="ARBA" id="ARBA00006432"/>
    </source>
</evidence>
<name>A0ABN2MGG7_9ACTN</name>
<feature type="binding site" evidence="6">
    <location>
        <position position="514"/>
    </location>
    <ligand>
        <name>ATP</name>
        <dbReference type="ChEBI" id="CHEBI:30616"/>
    </ligand>
</feature>
<dbReference type="GO" id="GO:0016874">
    <property type="term" value="F:ligase activity"/>
    <property type="evidence" value="ECO:0007669"/>
    <property type="project" value="UniProtKB-KW"/>
</dbReference>
<keyword evidence="6" id="KW-0460">Magnesium</keyword>
<comment type="similarity">
    <text evidence="1 6">Belongs to the ATP-dependent AMP-binding enzyme family.</text>
</comment>
<keyword evidence="3 6" id="KW-0547">Nucleotide-binding</keyword>
<keyword evidence="11" id="KW-1185">Reference proteome</keyword>
<dbReference type="Pfam" id="PF16177">
    <property type="entry name" value="ACAS_N"/>
    <property type="match status" value="1"/>
</dbReference>
<feature type="domain" description="AMP-binding enzyme C-terminal" evidence="8">
    <location>
        <begin position="530"/>
        <end position="608"/>
    </location>
</feature>
<dbReference type="EMBL" id="BAAALT010000226">
    <property type="protein sequence ID" value="GAA1826079.1"/>
    <property type="molecule type" value="Genomic_DNA"/>
</dbReference>
<dbReference type="InterPro" id="IPR011904">
    <property type="entry name" value="Ac_CoA_lig"/>
</dbReference>
<feature type="domain" description="AMP-dependent synthetase/ligase" evidence="7">
    <location>
        <begin position="88"/>
        <end position="469"/>
    </location>
</feature>
<dbReference type="NCBIfam" id="NF001208">
    <property type="entry name" value="PRK00174.1"/>
    <property type="match status" value="1"/>
</dbReference>
<gene>
    <name evidence="10" type="primary">acs</name>
    <name evidence="6" type="synonym">acsA</name>
    <name evidence="10" type="ORF">GCM10009682_52230</name>
</gene>
<comment type="PTM">
    <text evidence="6">Acetylated. Deacetylation by the SIR2-homolog deacetylase activates the enzyme.</text>
</comment>
<dbReference type="Pfam" id="PF13193">
    <property type="entry name" value="AMP-binding_C"/>
    <property type="match status" value="1"/>
</dbReference>
<dbReference type="HAMAP" id="MF_01123">
    <property type="entry name" value="Ac_CoA_synth"/>
    <property type="match status" value="1"/>
</dbReference>
<dbReference type="Gene3D" id="3.40.50.12780">
    <property type="entry name" value="N-terminal domain of ligase-like"/>
    <property type="match status" value="1"/>
</dbReference>
<evidence type="ECO:0000313" key="11">
    <source>
        <dbReference type="Proteomes" id="UP001500218"/>
    </source>
</evidence>
<dbReference type="InterPro" id="IPR000873">
    <property type="entry name" value="AMP-dep_synth/lig_dom"/>
</dbReference>
<evidence type="ECO:0000256" key="2">
    <source>
        <dbReference type="ARBA" id="ARBA00022598"/>
    </source>
</evidence>
<dbReference type="InterPro" id="IPR032387">
    <property type="entry name" value="ACAS_N"/>
</dbReference>
<dbReference type="PANTHER" id="PTHR24095">
    <property type="entry name" value="ACETYL-COENZYME A SYNTHETASE"/>
    <property type="match status" value="1"/>
</dbReference>
<evidence type="ECO:0000313" key="10">
    <source>
        <dbReference type="EMBL" id="GAA1826079.1"/>
    </source>
</evidence>
<dbReference type="InterPro" id="IPR042099">
    <property type="entry name" value="ANL_N_sf"/>
</dbReference>
<evidence type="ECO:0000259" key="9">
    <source>
        <dbReference type="Pfam" id="PF16177"/>
    </source>
</evidence>
<keyword evidence="5 6" id="KW-0007">Acetylation</keyword>
<feature type="modified residue" description="N6-acetyllysine" evidence="6">
    <location>
        <position position="608"/>
    </location>
</feature>
<feature type="binding site" evidence="6">
    <location>
        <begin position="386"/>
        <end position="388"/>
    </location>
    <ligand>
        <name>ATP</name>
        <dbReference type="ChEBI" id="CHEBI:30616"/>
    </ligand>
</feature>
<reference evidence="10 11" key="1">
    <citation type="journal article" date="2019" name="Int. J. Syst. Evol. Microbiol.">
        <title>The Global Catalogue of Microorganisms (GCM) 10K type strain sequencing project: providing services to taxonomists for standard genome sequencing and annotation.</title>
        <authorList>
            <consortium name="The Broad Institute Genomics Platform"/>
            <consortium name="The Broad Institute Genome Sequencing Center for Infectious Disease"/>
            <person name="Wu L."/>
            <person name="Ma J."/>
        </authorList>
    </citation>
    <scope>NUCLEOTIDE SEQUENCE [LARGE SCALE GENOMIC DNA]</scope>
    <source>
        <strain evidence="10 11">JCM 13250</strain>
    </source>
</reference>
<comment type="caution">
    <text evidence="10">The sequence shown here is derived from an EMBL/GenBank/DDBJ whole genome shotgun (WGS) entry which is preliminary data.</text>
</comment>
<feature type="binding site" evidence="6">
    <location>
        <begin position="410"/>
        <end position="415"/>
    </location>
    <ligand>
        <name>ATP</name>
        <dbReference type="ChEBI" id="CHEBI:30616"/>
    </ligand>
</feature>
<feature type="binding site" evidence="6">
    <location>
        <position position="541"/>
    </location>
    <ligand>
        <name>Mg(2+)</name>
        <dbReference type="ChEBI" id="CHEBI:18420"/>
    </ligand>
</feature>
<protein>
    <recommendedName>
        <fullName evidence="6">Acetyl-coenzyme A synthetase</fullName>
        <shortName evidence="6">AcCoA synthetase</shortName>
        <shortName evidence="6">Acs</shortName>
        <ecNumber evidence="6">6.2.1.1</ecNumber>
    </recommendedName>
    <alternativeName>
        <fullName evidence="6">Acetate--CoA ligase</fullName>
    </alternativeName>
    <alternativeName>
        <fullName evidence="6">Acyl-activating enzyme</fullName>
    </alternativeName>
</protein>
<dbReference type="PANTHER" id="PTHR24095:SF14">
    <property type="entry name" value="ACETYL-COENZYME A SYNTHETASE 1"/>
    <property type="match status" value="1"/>
</dbReference>
<comment type="catalytic activity">
    <reaction evidence="6">
        <text>acetate + ATP + CoA = acetyl-CoA + AMP + diphosphate</text>
        <dbReference type="Rhea" id="RHEA:23176"/>
        <dbReference type="ChEBI" id="CHEBI:30089"/>
        <dbReference type="ChEBI" id="CHEBI:30616"/>
        <dbReference type="ChEBI" id="CHEBI:33019"/>
        <dbReference type="ChEBI" id="CHEBI:57287"/>
        <dbReference type="ChEBI" id="CHEBI:57288"/>
        <dbReference type="ChEBI" id="CHEBI:456215"/>
        <dbReference type="EC" id="6.2.1.1"/>
    </reaction>
</comment>
<dbReference type="SUPFAM" id="SSF56801">
    <property type="entry name" value="Acetyl-CoA synthetase-like"/>
    <property type="match status" value="1"/>
</dbReference>
<dbReference type="CDD" id="cd05966">
    <property type="entry name" value="ACS"/>
    <property type="match status" value="1"/>
</dbReference>
<dbReference type="Pfam" id="PF00501">
    <property type="entry name" value="AMP-binding"/>
    <property type="match status" value="1"/>
</dbReference>
<comment type="caution">
    <text evidence="6">Lacks conserved residue(s) required for the propagation of feature annotation.</text>
</comment>
<comment type="function">
    <text evidence="6">Catalyzes the conversion of acetate into acetyl-CoA (AcCoA), an essential intermediate at the junction of anabolic and catabolic pathways. AcsA undergoes a two-step reaction. In the first half reaction, AcsA combines acetate with ATP to form acetyl-adenylate (AcAMP) intermediate. In the second half reaction, it can then transfer the acetyl group from AcAMP to the sulfhydryl group of CoA, forming the product AcCoA.</text>
</comment>
<dbReference type="NCBIfam" id="TIGR02188">
    <property type="entry name" value="Ac_CoA_lig_AcsA"/>
    <property type="match status" value="1"/>
</dbReference>
<organism evidence="10 11">
    <name type="scientific">Luedemannella flava</name>
    <dbReference type="NCBI Taxonomy" id="349316"/>
    <lineage>
        <taxon>Bacteria</taxon>
        <taxon>Bacillati</taxon>
        <taxon>Actinomycetota</taxon>
        <taxon>Actinomycetes</taxon>
        <taxon>Micromonosporales</taxon>
        <taxon>Micromonosporaceae</taxon>
        <taxon>Luedemannella</taxon>
    </lineage>
</organism>
<evidence type="ECO:0000256" key="3">
    <source>
        <dbReference type="ARBA" id="ARBA00022741"/>
    </source>
</evidence>
<dbReference type="RefSeq" id="WP_344137918.1">
    <property type="nucleotide sequence ID" value="NZ_BAAALT010000226.1"/>
</dbReference>
<comment type="cofactor">
    <cofactor evidence="6">
        <name>Mg(2+)</name>
        <dbReference type="ChEBI" id="CHEBI:18420"/>
    </cofactor>
</comment>
<evidence type="ECO:0000259" key="8">
    <source>
        <dbReference type="Pfam" id="PF13193"/>
    </source>
</evidence>
<keyword evidence="6" id="KW-0479">Metal-binding</keyword>
<feature type="binding site" evidence="6">
    <location>
        <begin position="192"/>
        <end position="195"/>
    </location>
    <ligand>
        <name>CoA</name>
        <dbReference type="ChEBI" id="CHEBI:57287"/>
    </ligand>
</feature>
<feature type="binding site" evidence="6">
    <location>
        <position position="522"/>
    </location>
    <ligand>
        <name>CoA</name>
        <dbReference type="ChEBI" id="CHEBI:57287"/>
    </ligand>
</feature>
<dbReference type="InterPro" id="IPR025110">
    <property type="entry name" value="AMP-bd_C"/>
</dbReference>
<feature type="domain" description="Acetyl-coenzyme A synthetase N-terminal" evidence="9">
    <location>
        <begin position="30"/>
        <end position="82"/>
    </location>
</feature>
<feature type="binding site" evidence="6">
    <location>
        <position position="310"/>
    </location>
    <ligand>
        <name>CoA</name>
        <dbReference type="ChEBI" id="CHEBI:57287"/>
    </ligand>
</feature>
<proteinExistence type="inferred from homology"/>
<evidence type="ECO:0000256" key="4">
    <source>
        <dbReference type="ARBA" id="ARBA00022840"/>
    </source>
</evidence>
<feature type="binding site" evidence="6">
    <location>
        <position position="499"/>
    </location>
    <ligand>
        <name>ATP</name>
        <dbReference type="ChEBI" id="CHEBI:30616"/>
    </ligand>
</feature>
<keyword evidence="2 6" id="KW-0436">Ligase</keyword>
<accession>A0ABN2MGG7</accession>
<feature type="binding site" evidence="6">
    <location>
        <position position="538"/>
    </location>
    <ligand>
        <name>Mg(2+)</name>
        <dbReference type="ChEBI" id="CHEBI:18420"/>
    </ligand>
</feature>
<evidence type="ECO:0000256" key="6">
    <source>
        <dbReference type="HAMAP-Rule" id="MF_01123"/>
    </source>
</evidence>
<dbReference type="InterPro" id="IPR045851">
    <property type="entry name" value="AMP-bd_C_sf"/>
</dbReference>